<name>A0A6A6Y419_9PEZI</name>
<organism evidence="2">
    <name type="scientific">Mytilinidion resinicola</name>
    <dbReference type="NCBI Taxonomy" id="574789"/>
    <lineage>
        <taxon>Eukaryota</taxon>
        <taxon>Fungi</taxon>
        <taxon>Dikarya</taxon>
        <taxon>Ascomycota</taxon>
        <taxon>Pezizomycotina</taxon>
        <taxon>Dothideomycetes</taxon>
        <taxon>Pleosporomycetidae</taxon>
        <taxon>Mytilinidiales</taxon>
        <taxon>Mytilinidiaceae</taxon>
        <taxon>Mytilinidion</taxon>
    </lineage>
</organism>
<dbReference type="PROSITE" id="PS50097">
    <property type="entry name" value="BTB"/>
    <property type="match status" value="1"/>
</dbReference>
<feature type="domain" description="BTB" evidence="1">
    <location>
        <begin position="5"/>
        <end position="62"/>
    </location>
</feature>
<evidence type="ECO:0000313" key="4">
    <source>
        <dbReference type="RefSeq" id="XP_033570550.1"/>
    </source>
</evidence>
<dbReference type="PANTHER" id="PTHR14499:SF136">
    <property type="entry name" value="GH08630P"/>
    <property type="match status" value="1"/>
</dbReference>
<dbReference type="SUPFAM" id="SSF54695">
    <property type="entry name" value="POZ domain"/>
    <property type="match status" value="1"/>
</dbReference>
<protein>
    <recommendedName>
        <fullName evidence="1">BTB domain-containing protein</fullName>
    </recommendedName>
</protein>
<dbReference type="AlphaFoldDB" id="A0A6A6Y419"/>
<keyword evidence="3" id="KW-1185">Reference proteome</keyword>
<gene>
    <name evidence="2 4" type="ORF">BDZ99DRAFT_399662</name>
</gene>
<dbReference type="GeneID" id="54457038"/>
<dbReference type="SMART" id="SM00225">
    <property type="entry name" value="BTB"/>
    <property type="match status" value="1"/>
</dbReference>
<dbReference type="Proteomes" id="UP000504636">
    <property type="component" value="Unplaced"/>
</dbReference>
<evidence type="ECO:0000313" key="3">
    <source>
        <dbReference type="Proteomes" id="UP000504636"/>
    </source>
</evidence>
<dbReference type="OrthoDB" id="2414723at2759"/>
<evidence type="ECO:0000313" key="2">
    <source>
        <dbReference type="EMBL" id="KAF2803586.1"/>
    </source>
</evidence>
<dbReference type="EMBL" id="MU003717">
    <property type="protein sequence ID" value="KAF2803586.1"/>
    <property type="molecule type" value="Genomic_DNA"/>
</dbReference>
<reference evidence="4" key="2">
    <citation type="submission" date="2020-04" db="EMBL/GenBank/DDBJ databases">
        <authorList>
            <consortium name="NCBI Genome Project"/>
        </authorList>
    </citation>
    <scope>NUCLEOTIDE SEQUENCE</scope>
    <source>
        <strain evidence="4">CBS 304.34</strain>
    </source>
</reference>
<accession>A0A6A6Y419</accession>
<dbReference type="RefSeq" id="XP_033570550.1">
    <property type="nucleotide sequence ID" value="XM_033716145.1"/>
</dbReference>
<dbReference type="Gene3D" id="3.30.710.10">
    <property type="entry name" value="Potassium Channel Kv1.1, Chain A"/>
    <property type="match status" value="1"/>
</dbReference>
<proteinExistence type="predicted"/>
<reference evidence="2 4" key="1">
    <citation type="journal article" date="2020" name="Stud. Mycol.">
        <title>101 Dothideomycetes genomes: a test case for predicting lifestyles and emergence of pathogens.</title>
        <authorList>
            <person name="Haridas S."/>
            <person name="Albert R."/>
            <person name="Binder M."/>
            <person name="Bloem J."/>
            <person name="Labutti K."/>
            <person name="Salamov A."/>
            <person name="Andreopoulos B."/>
            <person name="Baker S."/>
            <person name="Barry K."/>
            <person name="Bills G."/>
            <person name="Bluhm B."/>
            <person name="Cannon C."/>
            <person name="Castanera R."/>
            <person name="Culley D."/>
            <person name="Daum C."/>
            <person name="Ezra D."/>
            <person name="Gonzalez J."/>
            <person name="Henrissat B."/>
            <person name="Kuo A."/>
            <person name="Liang C."/>
            <person name="Lipzen A."/>
            <person name="Lutzoni F."/>
            <person name="Magnuson J."/>
            <person name="Mondo S."/>
            <person name="Nolan M."/>
            <person name="Ohm R."/>
            <person name="Pangilinan J."/>
            <person name="Park H.-J."/>
            <person name="Ramirez L."/>
            <person name="Alfaro M."/>
            <person name="Sun H."/>
            <person name="Tritt A."/>
            <person name="Yoshinaga Y."/>
            <person name="Zwiers L.-H."/>
            <person name="Turgeon B."/>
            <person name="Goodwin S."/>
            <person name="Spatafora J."/>
            <person name="Crous P."/>
            <person name="Grigoriev I."/>
        </authorList>
    </citation>
    <scope>NUCLEOTIDE SEQUENCE</scope>
    <source>
        <strain evidence="2 4">CBS 304.34</strain>
    </source>
</reference>
<evidence type="ECO:0000259" key="1">
    <source>
        <dbReference type="PROSITE" id="PS50097"/>
    </source>
</evidence>
<dbReference type="InterPro" id="IPR000210">
    <property type="entry name" value="BTB/POZ_dom"/>
</dbReference>
<dbReference type="InterPro" id="IPR011333">
    <property type="entry name" value="SKP1/BTB/POZ_sf"/>
</dbReference>
<reference evidence="4" key="3">
    <citation type="submission" date="2025-04" db="UniProtKB">
        <authorList>
            <consortium name="RefSeq"/>
        </authorList>
    </citation>
    <scope>IDENTIFICATION</scope>
    <source>
        <strain evidence="4">CBS 304.34</strain>
    </source>
</reference>
<sequence length="214" mass="25020">MESRKLITLTVGERTFRTTRSTLETESKYFRAFFAEARVGGRSNYSIDNDGDTFEHVLRFMRCPSKFPIFWSKEKGHNFNLYQTLQEEAERFGVDALAEWLKAKKYLEAVKLVTKIKEVEVPTTAIVNCPEFIHEIKGSLVDVEYHPQWRRSNSKTYICPRGLDVHEGDPKKCGKQCRQVQGEKPDEYRDVWRLWLLVVQKEVVFHENVCIHGG</sequence>
<dbReference type="PANTHER" id="PTHR14499">
    <property type="entry name" value="POTASSIUM CHANNEL TETRAMERIZATION DOMAIN-CONTAINING"/>
    <property type="match status" value="1"/>
</dbReference>